<evidence type="ECO:0000313" key="5">
    <source>
        <dbReference type="EMBL" id="JAB55387.1"/>
    </source>
</evidence>
<keyword evidence="2" id="KW-0539">Nucleus</keyword>
<organism evidence="5">
    <name type="scientific">Corethrella appendiculata</name>
    <dbReference type="NCBI Taxonomy" id="1370023"/>
    <lineage>
        <taxon>Eukaryota</taxon>
        <taxon>Metazoa</taxon>
        <taxon>Ecdysozoa</taxon>
        <taxon>Arthropoda</taxon>
        <taxon>Hexapoda</taxon>
        <taxon>Insecta</taxon>
        <taxon>Pterygota</taxon>
        <taxon>Neoptera</taxon>
        <taxon>Endopterygota</taxon>
        <taxon>Diptera</taxon>
        <taxon>Nematocera</taxon>
        <taxon>Culicoidea</taxon>
        <taxon>Chaoboridae</taxon>
        <taxon>Corethrella</taxon>
    </lineage>
</organism>
<dbReference type="Pfam" id="PF08698">
    <property type="entry name" value="Fcf2"/>
    <property type="match status" value="1"/>
</dbReference>
<accession>U5EQ34</accession>
<proteinExistence type="evidence at transcript level"/>
<dbReference type="EMBL" id="GANO01004484">
    <property type="protein sequence ID" value="JAB55387.1"/>
    <property type="molecule type" value="mRNA"/>
</dbReference>
<dbReference type="InterPro" id="IPR039883">
    <property type="entry name" value="Fcf2/DNTTIP2"/>
</dbReference>
<feature type="compositionally biased region" description="Basic and acidic residues" evidence="3">
    <location>
        <begin position="31"/>
        <end position="47"/>
    </location>
</feature>
<dbReference type="AlphaFoldDB" id="U5EQ34"/>
<dbReference type="GO" id="GO:0005730">
    <property type="term" value="C:nucleolus"/>
    <property type="evidence" value="ECO:0007669"/>
    <property type="project" value="UniProtKB-SubCell"/>
</dbReference>
<dbReference type="PANTHER" id="PTHR21686">
    <property type="entry name" value="DEOXYNUCLEOTIDYLTRANSFERASE TERMINAL-INTERACTING PROTEIN 2"/>
    <property type="match status" value="1"/>
</dbReference>
<feature type="region of interest" description="Disordered" evidence="3">
    <location>
        <begin position="132"/>
        <end position="158"/>
    </location>
</feature>
<sequence>MDLFYIDTGENKDQPEKSVKIKYSKNSKNLLQEHSKVSSKNEEKFSEKQNNIGEDDDEETTDFHGLPPPDVDIFKILNSDEYDFLKPISFNSGNSAEPFNRNSCNSGKQHQLELGKTNVEKEMKESVVRNIETKSSLEHLSMPKKMQKRLKRQERAKTKGDNWFNLPATEMTDEIKNELELIRMRSALDSQHFYKRNEMKTLPKYFQIGKVVDSPLDYYNDRAEGGSKKRKANTLVDELMADAEFQKRNKKKYAEALEHKKKTKYHKASIKMKKAKKNKK</sequence>
<feature type="compositionally biased region" description="Basic and acidic residues" evidence="3">
    <location>
        <begin position="9"/>
        <end position="19"/>
    </location>
</feature>
<feature type="region of interest" description="Disordered" evidence="3">
    <location>
        <begin position="1"/>
        <end position="67"/>
    </location>
</feature>
<evidence type="ECO:0000256" key="1">
    <source>
        <dbReference type="ARBA" id="ARBA00004604"/>
    </source>
</evidence>
<evidence type="ECO:0000256" key="3">
    <source>
        <dbReference type="SAM" id="MobiDB-lite"/>
    </source>
</evidence>
<evidence type="ECO:0000256" key="2">
    <source>
        <dbReference type="ARBA" id="ARBA00023242"/>
    </source>
</evidence>
<evidence type="ECO:0000259" key="4">
    <source>
        <dbReference type="Pfam" id="PF08698"/>
    </source>
</evidence>
<dbReference type="GO" id="GO:0003723">
    <property type="term" value="F:RNA binding"/>
    <property type="evidence" value="ECO:0007669"/>
    <property type="project" value="TreeGrafter"/>
</dbReference>
<feature type="domain" description="Fcf2 pre-rRNA processing C-terminal" evidence="4">
    <location>
        <begin position="156"/>
        <end position="252"/>
    </location>
</feature>
<dbReference type="InterPro" id="IPR014810">
    <property type="entry name" value="Fcf2_C"/>
</dbReference>
<dbReference type="GO" id="GO:0006396">
    <property type="term" value="P:RNA processing"/>
    <property type="evidence" value="ECO:0007669"/>
    <property type="project" value="TreeGrafter"/>
</dbReference>
<reference evidence="5" key="1">
    <citation type="journal article" date="2014" name="Insect Biochem. Mol. Biol.">
        <title>An insight into the sialome of the frog biting fly, Corethrella appendiculata.</title>
        <authorList>
            <person name="Ribeiro J.M.C."/>
            <person name="Chagas A.C."/>
            <person name="Pham V.M."/>
            <person name="Lounibos L.P."/>
            <person name="Calvo E."/>
        </authorList>
    </citation>
    <scope>NUCLEOTIDE SEQUENCE</scope>
    <source>
        <tissue evidence="5">Salivary glands</tissue>
    </source>
</reference>
<protein>
    <submittedName>
        <fullName evidence="5">Putative fcf2 pre-rrna processing</fullName>
    </submittedName>
</protein>
<comment type="subcellular location">
    <subcellularLocation>
        <location evidence="1">Nucleus</location>
        <location evidence="1">Nucleolus</location>
    </subcellularLocation>
</comment>
<name>U5EQ34_9DIPT</name>
<dbReference type="PANTHER" id="PTHR21686:SF12">
    <property type="entry name" value="DEOXYNUCLEOTIDYLTRANSFERASE TERMINAL-INTERACTING PROTEIN 2"/>
    <property type="match status" value="1"/>
</dbReference>